<comment type="caution">
    <text evidence="3">The sequence shown here is derived from an EMBL/GenBank/DDBJ whole genome shotgun (WGS) entry which is preliminary data.</text>
</comment>
<sequence>MDYTPEPGHERFINELAPAMDAANPPSLYFDMSTYQIFDKQAPTAVLTSATTELGLIMWNLAPGQENDYHVHPNTEHLHIVIQGEVEYTLGEGPSRSLTVGQAVLVPAGIPHGIRNVSDEPASYFAVGPLSGPYVKTILERPAHTA</sequence>
<dbReference type="EMBL" id="JAPJDO010000034">
    <property type="protein sequence ID" value="MCX2940161.1"/>
    <property type="molecule type" value="Genomic_DNA"/>
</dbReference>
<evidence type="ECO:0000259" key="2">
    <source>
        <dbReference type="Pfam" id="PF07883"/>
    </source>
</evidence>
<evidence type="ECO:0000256" key="1">
    <source>
        <dbReference type="ARBA" id="ARBA00022723"/>
    </source>
</evidence>
<gene>
    <name evidence="3" type="ORF">ORI27_26040</name>
</gene>
<proteinExistence type="predicted"/>
<name>A0ABT3SKW1_9MYCO</name>
<protein>
    <submittedName>
        <fullName evidence="3">Cupin domain-containing protein</fullName>
    </submittedName>
</protein>
<accession>A0ABT3SKW1</accession>
<dbReference type="Gene3D" id="2.60.120.10">
    <property type="entry name" value="Jelly Rolls"/>
    <property type="match status" value="1"/>
</dbReference>
<feature type="domain" description="Cupin type-2" evidence="2">
    <location>
        <begin position="58"/>
        <end position="127"/>
    </location>
</feature>
<evidence type="ECO:0000313" key="4">
    <source>
        <dbReference type="Proteomes" id="UP001300745"/>
    </source>
</evidence>
<dbReference type="Proteomes" id="UP001300745">
    <property type="component" value="Unassembled WGS sequence"/>
</dbReference>
<dbReference type="InterPro" id="IPR014710">
    <property type="entry name" value="RmlC-like_jellyroll"/>
</dbReference>
<dbReference type="InterPro" id="IPR013096">
    <property type="entry name" value="Cupin_2"/>
</dbReference>
<dbReference type="PANTHER" id="PTHR35848">
    <property type="entry name" value="OXALATE-BINDING PROTEIN"/>
    <property type="match status" value="1"/>
</dbReference>
<evidence type="ECO:0000313" key="3">
    <source>
        <dbReference type="EMBL" id="MCX2940161.1"/>
    </source>
</evidence>
<keyword evidence="1" id="KW-0479">Metal-binding</keyword>
<dbReference type="RefSeq" id="WP_265999980.1">
    <property type="nucleotide sequence ID" value="NZ_JAPJDN010000034.1"/>
</dbReference>
<dbReference type="Pfam" id="PF07883">
    <property type="entry name" value="Cupin_2"/>
    <property type="match status" value="1"/>
</dbReference>
<dbReference type="InterPro" id="IPR011051">
    <property type="entry name" value="RmlC_Cupin_sf"/>
</dbReference>
<dbReference type="InterPro" id="IPR051610">
    <property type="entry name" value="GPI/OXD"/>
</dbReference>
<dbReference type="SUPFAM" id="SSF51182">
    <property type="entry name" value="RmlC-like cupins"/>
    <property type="match status" value="1"/>
</dbReference>
<reference evidence="3 4" key="1">
    <citation type="submission" date="2022-11" db="EMBL/GenBank/DDBJ databases">
        <title>Mycobacterium sp. nov.</title>
        <authorList>
            <person name="Papic B."/>
            <person name="Spicic S."/>
            <person name="Duvnjak S."/>
        </authorList>
    </citation>
    <scope>NUCLEOTIDE SEQUENCE [LARGE SCALE GENOMIC DNA]</scope>
    <source>
        <strain evidence="3 4">CVI_P4</strain>
    </source>
</reference>
<dbReference type="PANTHER" id="PTHR35848:SF6">
    <property type="entry name" value="CUPIN TYPE-2 DOMAIN-CONTAINING PROTEIN"/>
    <property type="match status" value="1"/>
</dbReference>
<organism evidence="3 4">
    <name type="scientific">Mycobacterium pinniadriaticum</name>
    <dbReference type="NCBI Taxonomy" id="2994102"/>
    <lineage>
        <taxon>Bacteria</taxon>
        <taxon>Bacillati</taxon>
        <taxon>Actinomycetota</taxon>
        <taxon>Actinomycetes</taxon>
        <taxon>Mycobacteriales</taxon>
        <taxon>Mycobacteriaceae</taxon>
        <taxon>Mycobacterium</taxon>
    </lineage>
</organism>
<keyword evidence="4" id="KW-1185">Reference proteome</keyword>